<dbReference type="Pfam" id="PF13428">
    <property type="entry name" value="TPR_14"/>
    <property type="match status" value="1"/>
</dbReference>
<proteinExistence type="predicted"/>
<dbReference type="InterPro" id="IPR019734">
    <property type="entry name" value="TPR_rpt"/>
</dbReference>
<dbReference type="OrthoDB" id="9808622at2"/>
<dbReference type="AlphaFoldDB" id="A0A0S2HVZ8"/>
<dbReference type="RefSeq" id="WP_057951703.1">
    <property type="nucleotide sequence ID" value="NZ_CP013118.1"/>
</dbReference>
<dbReference type="Gene3D" id="1.25.40.10">
    <property type="entry name" value="Tetratricopeptide repeat domain"/>
    <property type="match status" value="2"/>
</dbReference>
<keyword evidence="2" id="KW-0812">Transmembrane</keyword>
<dbReference type="Proteomes" id="UP000064893">
    <property type="component" value="Chromosome"/>
</dbReference>
<dbReference type="EMBL" id="CP013118">
    <property type="protein sequence ID" value="ALO14124.1"/>
    <property type="molecule type" value="Genomic_DNA"/>
</dbReference>
<protein>
    <submittedName>
        <fullName evidence="3">Tol-pal system protein YbgF</fullName>
    </submittedName>
</protein>
<dbReference type="KEGG" id="blq:L21SP5_00445"/>
<evidence type="ECO:0000313" key="3">
    <source>
        <dbReference type="EMBL" id="ALO14124.1"/>
    </source>
</evidence>
<dbReference type="SUPFAM" id="SSF48452">
    <property type="entry name" value="TPR-like"/>
    <property type="match status" value="1"/>
</dbReference>
<organism evidence="3 4">
    <name type="scientific">Salinivirga cyanobacteriivorans</name>
    <dbReference type="NCBI Taxonomy" id="1307839"/>
    <lineage>
        <taxon>Bacteria</taxon>
        <taxon>Pseudomonadati</taxon>
        <taxon>Bacteroidota</taxon>
        <taxon>Bacteroidia</taxon>
        <taxon>Bacteroidales</taxon>
        <taxon>Salinivirgaceae</taxon>
        <taxon>Salinivirga</taxon>
    </lineage>
</organism>
<keyword evidence="1" id="KW-0802">TPR repeat</keyword>
<keyword evidence="4" id="KW-1185">Reference proteome</keyword>
<dbReference type="InterPro" id="IPR011990">
    <property type="entry name" value="TPR-like_helical_dom_sf"/>
</dbReference>
<keyword evidence="2" id="KW-1133">Transmembrane helix</keyword>
<keyword evidence="2" id="KW-0472">Membrane</keyword>
<evidence type="ECO:0000313" key="4">
    <source>
        <dbReference type="Proteomes" id="UP000064893"/>
    </source>
</evidence>
<feature type="transmembrane region" description="Helical" evidence="2">
    <location>
        <begin position="35"/>
        <end position="53"/>
    </location>
</feature>
<sequence length="232" mass="26658">MSKKKEQNQAQETTFENVEQALSRTEHFIEKNQKTITTVAVVVALLVLGYWGYQKYIMQPKTMEAQEMIFPAEQYFQRDSFNLALNGDGNNYGFLDIIDEYGSTPSGNLAEYYAGICYLHMGNFAEAVDYLKSYSADDIMTRVTSKGAIGDAMVEMGENLEGAKYYEEAASVFKNKFTSPIYLMKAAQVYYTEGQYEKALELYERIEKNFPESREYRSIEKYISRTKAMMNS</sequence>
<dbReference type="STRING" id="1307839.L21SP5_00445"/>
<evidence type="ECO:0000256" key="2">
    <source>
        <dbReference type="SAM" id="Phobius"/>
    </source>
</evidence>
<dbReference type="PROSITE" id="PS50005">
    <property type="entry name" value="TPR"/>
    <property type="match status" value="1"/>
</dbReference>
<reference evidence="3 4" key="1">
    <citation type="submission" date="2015-11" db="EMBL/GenBank/DDBJ databases">
        <title>Description and complete genome sequence of a novel strain predominating in hypersaline microbial mats and representing a new family of the Bacteriodetes phylum.</title>
        <authorList>
            <person name="Spring S."/>
            <person name="Bunk B."/>
            <person name="Sproer C."/>
            <person name="Klenk H.-P."/>
        </authorList>
    </citation>
    <scope>NUCLEOTIDE SEQUENCE [LARGE SCALE GENOMIC DNA]</scope>
    <source>
        <strain evidence="3 4">L21-Spi-D4</strain>
    </source>
</reference>
<gene>
    <name evidence="3" type="ORF">L21SP5_00445</name>
</gene>
<dbReference type="Pfam" id="PF13174">
    <property type="entry name" value="TPR_6"/>
    <property type="match status" value="1"/>
</dbReference>
<name>A0A0S2HVZ8_9BACT</name>
<accession>A0A0S2HVZ8</accession>
<evidence type="ECO:0000256" key="1">
    <source>
        <dbReference type="PROSITE-ProRule" id="PRU00339"/>
    </source>
</evidence>
<feature type="repeat" description="TPR" evidence="1">
    <location>
        <begin position="180"/>
        <end position="213"/>
    </location>
</feature>